<feature type="transmembrane region" description="Helical" evidence="2">
    <location>
        <begin position="143"/>
        <end position="165"/>
    </location>
</feature>
<keyword evidence="2" id="KW-1133">Transmembrane helix</keyword>
<dbReference type="Proteomes" id="UP000063063">
    <property type="component" value="Chromosome 29"/>
</dbReference>
<evidence type="ECO:0000313" key="3">
    <source>
        <dbReference type="EMBL" id="AIN99998.1"/>
    </source>
</evidence>
<dbReference type="AlphaFoldDB" id="A0A088RVE5"/>
<keyword evidence="2" id="KW-0472">Membrane</keyword>
<feature type="region of interest" description="Disordered" evidence="1">
    <location>
        <begin position="1"/>
        <end position="25"/>
    </location>
</feature>
<dbReference type="GeneID" id="22576812"/>
<dbReference type="VEuPathDB" id="TriTrypDB:LPMP_290480"/>
<name>A0A088RVE5_LEIPA</name>
<dbReference type="OrthoDB" id="268682at2759"/>
<dbReference type="VEuPathDB" id="TriTrypDB:LPAL13_000043700"/>
<organism evidence="3 4">
    <name type="scientific">Leishmania panamensis</name>
    <dbReference type="NCBI Taxonomy" id="5679"/>
    <lineage>
        <taxon>Eukaryota</taxon>
        <taxon>Discoba</taxon>
        <taxon>Euglenozoa</taxon>
        <taxon>Kinetoplastea</taxon>
        <taxon>Metakinetoplastina</taxon>
        <taxon>Trypanosomatida</taxon>
        <taxon>Trypanosomatidae</taxon>
        <taxon>Leishmaniinae</taxon>
        <taxon>Leishmania</taxon>
        <taxon>Leishmania guyanensis species complex</taxon>
    </lineage>
</organism>
<accession>A0A088RVE5</accession>
<evidence type="ECO:0000313" key="4">
    <source>
        <dbReference type="Proteomes" id="UP000063063"/>
    </source>
</evidence>
<evidence type="ECO:0000256" key="1">
    <source>
        <dbReference type="SAM" id="MobiDB-lite"/>
    </source>
</evidence>
<keyword evidence="2" id="KW-0812">Transmembrane</keyword>
<evidence type="ECO:0000256" key="2">
    <source>
        <dbReference type="SAM" id="Phobius"/>
    </source>
</evidence>
<dbReference type="eggNOG" id="ENOG502RXE2">
    <property type="taxonomic scope" value="Eukaryota"/>
</dbReference>
<gene>
    <name evidence="3" type="ORF">LPMP_290480</name>
</gene>
<dbReference type="KEGG" id="lpan:LPMP_290480"/>
<proteinExistence type="predicted"/>
<sequence>MFSRGVNENVLKSEGHNVPKPMTETEEANAEQYRMKFWYNYVDPKHKDHKRPVVDVSSPFNALDETHQARRYGVQKVAVGFLSLNEFIGIHEEVPYTESHHTSEIFRLWMVGLNVWYMNYFIARAQVSGNATGNPRTKFAWTIAMMMGMIRVNIAGLIGVGGYFYSYEYLYTHGPKLFRIRNPTPNGWKRAWDDGQECYLPRAAASVFPALGYAFFMGRWKKSGFWFMATLGTGLYYEYARRNILSGSRLFYSYLANQDSQRQAAWGSLAPNLKHRVDPDTNRNESVAQFRYFRITSGTLQDTVWDNCTHATQPLARGGIKIPNPYFNWVKAPQNYNAKPWRVKNDMWEMPQVMNAQMRSSAMD</sequence>
<dbReference type="RefSeq" id="XP_010700941.1">
    <property type="nucleotide sequence ID" value="XM_010702639.1"/>
</dbReference>
<dbReference type="EMBL" id="CP009398">
    <property type="protein sequence ID" value="AIN99998.1"/>
    <property type="molecule type" value="Genomic_DNA"/>
</dbReference>
<protein>
    <submittedName>
        <fullName evidence="3">Uncharacterized protein</fullName>
    </submittedName>
</protein>
<reference evidence="3 4" key="1">
    <citation type="journal article" date="2015" name="Sci. Rep.">
        <title>The genome of Leishmania panamensis: insights into genomics of the L. (Viannia) subgenus.</title>
        <authorList>
            <person name="Llanes A."/>
            <person name="Restrepo C.M."/>
            <person name="Vecchio G.D."/>
            <person name="Anguizola F.J."/>
            <person name="Lleonart R."/>
        </authorList>
    </citation>
    <scope>NUCLEOTIDE SEQUENCE [LARGE SCALE GENOMIC DNA]</scope>
    <source>
        <strain evidence="3 4">MHOM/PA/94/PSC-1</strain>
    </source>
</reference>
<feature type="transmembrane region" description="Helical" evidence="2">
    <location>
        <begin position="105"/>
        <end position="122"/>
    </location>
</feature>
<keyword evidence="4" id="KW-1185">Reference proteome</keyword>